<dbReference type="EMBL" id="SNRW01007872">
    <property type="protein sequence ID" value="KAA6380481.1"/>
    <property type="molecule type" value="Genomic_DNA"/>
</dbReference>
<accession>A0A5J4VDB3</accession>
<evidence type="ECO:0000313" key="2">
    <source>
        <dbReference type="EMBL" id="KAA6380481.1"/>
    </source>
</evidence>
<comment type="caution">
    <text evidence="2">The sequence shown here is derived from an EMBL/GenBank/DDBJ whole genome shotgun (WGS) entry which is preliminary data.</text>
</comment>
<gene>
    <name evidence="2" type="ORF">EZS28_023995</name>
</gene>
<dbReference type="AlphaFoldDB" id="A0A5J4VDB3"/>
<keyword evidence="1" id="KW-0472">Membrane</keyword>
<proteinExistence type="predicted"/>
<feature type="transmembrane region" description="Helical" evidence="1">
    <location>
        <begin position="93"/>
        <end position="110"/>
    </location>
</feature>
<dbReference type="Proteomes" id="UP000324800">
    <property type="component" value="Unassembled WGS sequence"/>
</dbReference>
<name>A0A5J4VDB3_9EUKA</name>
<reference evidence="2 3" key="1">
    <citation type="submission" date="2019-03" db="EMBL/GenBank/DDBJ databases">
        <title>Single cell metagenomics reveals metabolic interactions within the superorganism composed of flagellate Streblomastix strix and complex community of Bacteroidetes bacteria on its surface.</title>
        <authorList>
            <person name="Treitli S.C."/>
            <person name="Kolisko M."/>
            <person name="Husnik F."/>
            <person name="Keeling P."/>
            <person name="Hampl V."/>
        </authorList>
    </citation>
    <scope>NUCLEOTIDE SEQUENCE [LARGE SCALE GENOMIC DNA]</scope>
    <source>
        <strain evidence="2">ST1C</strain>
    </source>
</reference>
<organism evidence="2 3">
    <name type="scientific">Streblomastix strix</name>
    <dbReference type="NCBI Taxonomy" id="222440"/>
    <lineage>
        <taxon>Eukaryota</taxon>
        <taxon>Metamonada</taxon>
        <taxon>Preaxostyla</taxon>
        <taxon>Oxymonadida</taxon>
        <taxon>Streblomastigidae</taxon>
        <taxon>Streblomastix</taxon>
    </lineage>
</organism>
<keyword evidence="1" id="KW-1133">Transmembrane helix</keyword>
<evidence type="ECO:0000313" key="3">
    <source>
        <dbReference type="Proteomes" id="UP000324800"/>
    </source>
</evidence>
<sequence>MEKTCVSTIEIQNKVIDYQILDQKGALPELLDFLGYEEQQIHSSLVKQLIRPIFMRTRKKEKIQEIQQFRQLLLQNESEYESNMKNAETKEQLMFSALTIFLVFTTAGLAKLHRAYIISQSDAELIIEATILKQPQRIVQFKLKKADNIKICPIFLWNAWIQHRRKN</sequence>
<keyword evidence="1" id="KW-0812">Transmembrane</keyword>
<protein>
    <submittedName>
        <fullName evidence="2">Uncharacterized protein</fullName>
    </submittedName>
</protein>
<evidence type="ECO:0000256" key="1">
    <source>
        <dbReference type="SAM" id="Phobius"/>
    </source>
</evidence>